<evidence type="ECO:0000256" key="3">
    <source>
        <dbReference type="ARBA" id="ARBA00023163"/>
    </source>
</evidence>
<dbReference type="InterPro" id="IPR054502">
    <property type="entry name" value="bHLH-TF_ACT-like_plant"/>
</dbReference>
<dbReference type="InterPro" id="IPR011598">
    <property type="entry name" value="bHLH_dom"/>
</dbReference>
<dbReference type="EMBL" id="JAMYWD010000008">
    <property type="protein sequence ID" value="KAJ4963513.1"/>
    <property type="molecule type" value="Genomic_DNA"/>
</dbReference>
<dbReference type="Proteomes" id="UP001141806">
    <property type="component" value="Unassembled WGS sequence"/>
</dbReference>
<comment type="caution">
    <text evidence="7">The sequence shown here is derived from an EMBL/GenBank/DDBJ whole genome shotgun (WGS) entry which is preliminary data.</text>
</comment>
<evidence type="ECO:0000256" key="5">
    <source>
        <dbReference type="SAM" id="MobiDB-lite"/>
    </source>
</evidence>
<dbReference type="Gene3D" id="4.10.280.10">
    <property type="entry name" value="Helix-loop-helix DNA-binding domain"/>
    <property type="match status" value="1"/>
</dbReference>
<dbReference type="SMART" id="SM00353">
    <property type="entry name" value="HLH"/>
    <property type="match status" value="1"/>
</dbReference>
<dbReference type="GO" id="GO:0003700">
    <property type="term" value="F:DNA-binding transcription factor activity"/>
    <property type="evidence" value="ECO:0007669"/>
    <property type="project" value="InterPro"/>
</dbReference>
<reference evidence="7" key="1">
    <citation type="journal article" date="2023" name="Plant J.">
        <title>The genome of the king protea, Protea cynaroides.</title>
        <authorList>
            <person name="Chang J."/>
            <person name="Duong T.A."/>
            <person name="Schoeman C."/>
            <person name="Ma X."/>
            <person name="Roodt D."/>
            <person name="Barker N."/>
            <person name="Li Z."/>
            <person name="Van de Peer Y."/>
            <person name="Mizrachi E."/>
        </authorList>
    </citation>
    <scope>NUCLEOTIDE SEQUENCE</scope>
    <source>
        <tissue evidence="7">Young leaves</tissue>
    </source>
</reference>
<organism evidence="7 8">
    <name type="scientific">Protea cynaroides</name>
    <dbReference type="NCBI Taxonomy" id="273540"/>
    <lineage>
        <taxon>Eukaryota</taxon>
        <taxon>Viridiplantae</taxon>
        <taxon>Streptophyta</taxon>
        <taxon>Embryophyta</taxon>
        <taxon>Tracheophyta</taxon>
        <taxon>Spermatophyta</taxon>
        <taxon>Magnoliopsida</taxon>
        <taxon>Proteales</taxon>
        <taxon>Proteaceae</taxon>
        <taxon>Protea</taxon>
    </lineage>
</organism>
<gene>
    <name evidence="7" type="ORF">NE237_023452</name>
</gene>
<dbReference type="Pfam" id="PF22754">
    <property type="entry name" value="bHLH-TF_ACT-like_plant"/>
    <property type="match status" value="1"/>
</dbReference>
<evidence type="ECO:0000259" key="6">
    <source>
        <dbReference type="PROSITE" id="PS50888"/>
    </source>
</evidence>
<sequence length="294" mass="32367">MAEEGGCGDLRRENHSQQAISNSISSGGSDDKSGKKPPESSSTPTIMVDQKIAGKEDSENGKNDESEGNECRGGRRDSDRDHETHIWTERERRKKMRTMFTNLHALLPHLPAKADKSTIVDEAVSYIKTLQQTLQKLQKKKLAMLWGSSSTEFGSSSSTVEPRELFLADQGYSNSSKNLAITTVNSSSNSLGFPRFPISLQTWSSPNVVLNVSGNDAQICVCTPKKPGLLTTALYVLEKHKLEVVTANISSDNYRSMYMIHARVNGAADQFSEALSAEEIFKQAVGEMIFWLSS</sequence>
<feature type="domain" description="BHLH" evidence="6">
    <location>
        <begin position="80"/>
        <end position="130"/>
    </location>
</feature>
<dbReference type="GO" id="GO:0046983">
    <property type="term" value="F:protein dimerization activity"/>
    <property type="evidence" value="ECO:0007669"/>
    <property type="project" value="InterPro"/>
</dbReference>
<feature type="compositionally biased region" description="Basic and acidic residues" evidence="5">
    <location>
        <begin position="52"/>
        <end position="90"/>
    </location>
</feature>
<dbReference type="CDD" id="cd11393">
    <property type="entry name" value="bHLH_AtbHLH_like"/>
    <property type="match status" value="1"/>
</dbReference>
<feature type="region of interest" description="Disordered" evidence="5">
    <location>
        <begin position="1"/>
        <end position="90"/>
    </location>
</feature>
<dbReference type="AlphaFoldDB" id="A0A9Q0K6M2"/>
<keyword evidence="2" id="KW-0805">Transcription regulation</keyword>
<dbReference type="OrthoDB" id="690068at2759"/>
<evidence type="ECO:0000313" key="8">
    <source>
        <dbReference type="Proteomes" id="UP001141806"/>
    </source>
</evidence>
<dbReference type="InterPro" id="IPR036638">
    <property type="entry name" value="HLH_DNA-bd_sf"/>
</dbReference>
<dbReference type="InterPro" id="IPR045239">
    <property type="entry name" value="bHLH95_bHLH"/>
</dbReference>
<keyword evidence="4" id="KW-0539">Nucleus</keyword>
<comment type="subcellular location">
    <subcellularLocation>
        <location evidence="1">Nucleus</location>
    </subcellularLocation>
</comment>
<evidence type="ECO:0000256" key="4">
    <source>
        <dbReference type="ARBA" id="ARBA00023242"/>
    </source>
</evidence>
<keyword evidence="8" id="KW-1185">Reference proteome</keyword>
<dbReference type="PANTHER" id="PTHR46772">
    <property type="entry name" value="BHLH DOMAIN-CONTAINING PROTEIN"/>
    <property type="match status" value="1"/>
</dbReference>
<dbReference type="InterPro" id="IPR044278">
    <property type="entry name" value="BHLH95-like"/>
</dbReference>
<dbReference type="Pfam" id="PF00010">
    <property type="entry name" value="HLH"/>
    <property type="match status" value="1"/>
</dbReference>
<dbReference type="GO" id="GO:0009960">
    <property type="term" value="P:endosperm development"/>
    <property type="evidence" value="ECO:0007669"/>
    <property type="project" value="InterPro"/>
</dbReference>
<name>A0A9Q0K6M2_9MAGN</name>
<accession>A0A9Q0K6M2</accession>
<keyword evidence="3" id="KW-0804">Transcription</keyword>
<protein>
    <recommendedName>
        <fullName evidence="6">BHLH domain-containing protein</fullName>
    </recommendedName>
</protein>
<proteinExistence type="predicted"/>
<dbReference type="PANTHER" id="PTHR46772:SF8">
    <property type="entry name" value="TRANSCRIPTION FACTOR BHLH95"/>
    <property type="match status" value="1"/>
</dbReference>
<evidence type="ECO:0000313" key="7">
    <source>
        <dbReference type="EMBL" id="KAJ4963513.1"/>
    </source>
</evidence>
<evidence type="ECO:0000256" key="2">
    <source>
        <dbReference type="ARBA" id="ARBA00023015"/>
    </source>
</evidence>
<evidence type="ECO:0000256" key="1">
    <source>
        <dbReference type="ARBA" id="ARBA00004123"/>
    </source>
</evidence>
<dbReference type="SUPFAM" id="SSF47459">
    <property type="entry name" value="HLH, helix-loop-helix DNA-binding domain"/>
    <property type="match status" value="1"/>
</dbReference>
<feature type="compositionally biased region" description="Basic and acidic residues" evidence="5">
    <location>
        <begin position="29"/>
        <end position="38"/>
    </location>
</feature>
<dbReference type="PROSITE" id="PS50888">
    <property type="entry name" value="BHLH"/>
    <property type="match status" value="1"/>
</dbReference>